<keyword evidence="6" id="KW-0479">Metal-binding</keyword>
<dbReference type="GO" id="GO:0005524">
    <property type="term" value="F:ATP binding"/>
    <property type="evidence" value="ECO:0007669"/>
    <property type="project" value="UniProtKB-KW"/>
</dbReference>
<evidence type="ECO:0000256" key="9">
    <source>
        <dbReference type="ARBA" id="ARBA00022842"/>
    </source>
</evidence>
<dbReference type="GO" id="GO:0046872">
    <property type="term" value="F:metal ion binding"/>
    <property type="evidence" value="ECO:0007669"/>
    <property type="project" value="UniProtKB-KW"/>
</dbReference>
<evidence type="ECO:0000256" key="4">
    <source>
        <dbReference type="ARBA" id="ARBA00022490"/>
    </source>
</evidence>
<keyword evidence="12" id="KW-1185">Reference proteome</keyword>
<dbReference type="InterPro" id="IPR027417">
    <property type="entry name" value="P-loop_NTPase"/>
</dbReference>
<proteinExistence type="inferred from homology"/>
<dbReference type="Gene3D" id="3.40.50.300">
    <property type="entry name" value="P-loop containing nucleotide triphosphate hydrolases"/>
    <property type="match status" value="1"/>
</dbReference>
<keyword evidence="9" id="KW-0460">Magnesium</keyword>
<evidence type="ECO:0000313" key="12">
    <source>
        <dbReference type="Proteomes" id="UP000184147"/>
    </source>
</evidence>
<evidence type="ECO:0000256" key="2">
    <source>
        <dbReference type="ARBA" id="ARBA00007599"/>
    </source>
</evidence>
<protein>
    <recommendedName>
        <fullName evidence="3">tRNA threonylcarbamoyladenosine biosynthesis protein TsaE</fullName>
    </recommendedName>
    <alternativeName>
        <fullName evidence="10">t(6)A37 threonylcarbamoyladenosine biosynthesis protein TsaE</fullName>
    </alternativeName>
</protein>
<dbReference type="PANTHER" id="PTHR33540">
    <property type="entry name" value="TRNA THREONYLCARBAMOYLADENOSINE BIOSYNTHESIS PROTEIN TSAE"/>
    <property type="match status" value="1"/>
</dbReference>
<dbReference type="SUPFAM" id="SSF52540">
    <property type="entry name" value="P-loop containing nucleoside triphosphate hydrolases"/>
    <property type="match status" value="1"/>
</dbReference>
<evidence type="ECO:0000313" key="11">
    <source>
        <dbReference type="EMBL" id="SHF12941.1"/>
    </source>
</evidence>
<evidence type="ECO:0000256" key="5">
    <source>
        <dbReference type="ARBA" id="ARBA00022694"/>
    </source>
</evidence>
<organism evidence="11 12">
    <name type="scientific">Flavobacterium fontis</name>
    <dbReference type="NCBI Taxonomy" id="1124188"/>
    <lineage>
        <taxon>Bacteria</taxon>
        <taxon>Pseudomonadati</taxon>
        <taxon>Bacteroidota</taxon>
        <taxon>Flavobacteriia</taxon>
        <taxon>Flavobacteriales</taxon>
        <taxon>Flavobacteriaceae</taxon>
        <taxon>Flavobacterium</taxon>
    </lineage>
</organism>
<evidence type="ECO:0000256" key="8">
    <source>
        <dbReference type="ARBA" id="ARBA00022840"/>
    </source>
</evidence>
<dbReference type="STRING" id="1124188.SAMN05444377_10438"/>
<dbReference type="AlphaFoldDB" id="A0A1M4Z4G9"/>
<dbReference type="RefSeq" id="WP_073362164.1">
    <property type="nucleotide sequence ID" value="NZ_FQVQ01000004.1"/>
</dbReference>
<comment type="similarity">
    <text evidence="2">Belongs to the TsaE family.</text>
</comment>
<dbReference type="EMBL" id="FQVQ01000004">
    <property type="protein sequence ID" value="SHF12941.1"/>
    <property type="molecule type" value="Genomic_DNA"/>
</dbReference>
<keyword evidence="4" id="KW-0963">Cytoplasm</keyword>
<evidence type="ECO:0000256" key="10">
    <source>
        <dbReference type="ARBA" id="ARBA00032441"/>
    </source>
</evidence>
<accession>A0A1M4Z4G9</accession>
<keyword evidence="7" id="KW-0547">Nucleotide-binding</keyword>
<dbReference type="Proteomes" id="UP000184147">
    <property type="component" value="Unassembled WGS sequence"/>
</dbReference>
<dbReference type="OrthoDB" id="9815896at2"/>
<sequence length="137" mass="15588">MEILFSLDEITQVAQKILHENPAKVMVFNGPMGAGKTTLIKVLSQTLGVNEATSSPTFSLVNEYENQQGEKIYHFDMYRLKSEMEALDFGIEDYLYSGHWCFIEWAEKIPNLLPDQYARVDLSVLPDGKRKLALQVS</sequence>
<reference evidence="11 12" key="1">
    <citation type="submission" date="2016-11" db="EMBL/GenBank/DDBJ databases">
        <authorList>
            <person name="Jaros S."/>
            <person name="Januszkiewicz K."/>
            <person name="Wedrychowicz H."/>
        </authorList>
    </citation>
    <scope>NUCLEOTIDE SEQUENCE [LARGE SCALE GENOMIC DNA]</scope>
    <source>
        <strain evidence="11 12">DSM 25660</strain>
    </source>
</reference>
<evidence type="ECO:0000256" key="6">
    <source>
        <dbReference type="ARBA" id="ARBA00022723"/>
    </source>
</evidence>
<name>A0A1M4Z4G9_9FLAO</name>
<dbReference type="InterPro" id="IPR003442">
    <property type="entry name" value="T6A_TsaE"/>
</dbReference>
<keyword evidence="5" id="KW-0819">tRNA processing</keyword>
<keyword evidence="8" id="KW-0067">ATP-binding</keyword>
<evidence type="ECO:0000256" key="3">
    <source>
        <dbReference type="ARBA" id="ARBA00019010"/>
    </source>
</evidence>
<evidence type="ECO:0000256" key="1">
    <source>
        <dbReference type="ARBA" id="ARBA00004496"/>
    </source>
</evidence>
<gene>
    <name evidence="11" type="ORF">SAMN05444377_10438</name>
</gene>
<dbReference type="Pfam" id="PF02367">
    <property type="entry name" value="TsaE"/>
    <property type="match status" value="1"/>
</dbReference>
<dbReference type="PANTHER" id="PTHR33540:SF2">
    <property type="entry name" value="TRNA THREONYLCARBAMOYLADENOSINE BIOSYNTHESIS PROTEIN TSAE"/>
    <property type="match status" value="1"/>
</dbReference>
<evidence type="ECO:0000256" key="7">
    <source>
        <dbReference type="ARBA" id="ARBA00022741"/>
    </source>
</evidence>
<dbReference type="GO" id="GO:0002949">
    <property type="term" value="P:tRNA threonylcarbamoyladenosine modification"/>
    <property type="evidence" value="ECO:0007669"/>
    <property type="project" value="InterPro"/>
</dbReference>
<dbReference type="NCBIfam" id="TIGR00150">
    <property type="entry name" value="T6A_YjeE"/>
    <property type="match status" value="1"/>
</dbReference>
<comment type="subcellular location">
    <subcellularLocation>
        <location evidence="1">Cytoplasm</location>
    </subcellularLocation>
</comment>
<dbReference type="GO" id="GO:0005737">
    <property type="term" value="C:cytoplasm"/>
    <property type="evidence" value="ECO:0007669"/>
    <property type="project" value="UniProtKB-SubCell"/>
</dbReference>